<evidence type="ECO:0000256" key="1">
    <source>
        <dbReference type="SAM" id="Coils"/>
    </source>
</evidence>
<organism evidence="3">
    <name type="scientific">Lotus japonicus</name>
    <name type="common">Lotus corniculatus var. japonicus</name>
    <dbReference type="NCBI Taxonomy" id="34305"/>
    <lineage>
        <taxon>Eukaryota</taxon>
        <taxon>Viridiplantae</taxon>
        <taxon>Streptophyta</taxon>
        <taxon>Embryophyta</taxon>
        <taxon>Tracheophyta</taxon>
        <taxon>Spermatophyta</taxon>
        <taxon>Magnoliopsida</taxon>
        <taxon>eudicotyledons</taxon>
        <taxon>Gunneridae</taxon>
        <taxon>Pentapetalae</taxon>
        <taxon>rosids</taxon>
        <taxon>fabids</taxon>
        <taxon>Fabales</taxon>
        <taxon>Fabaceae</taxon>
        <taxon>Papilionoideae</taxon>
        <taxon>50 kb inversion clade</taxon>
        <taxon>NPAAA clade</taxon>
        <taxon>Hologalegina</taxon>
        <taxon>robinioid clade</taxon>
        <taxon>Loteae</taxon>
        <taxon>Lotus</taxon>
    </lineage>
</organism>
<feature type="coiled-coil region" evidence="1">
    <location>
        <begin position="115"/>
        <end position="142"/>
    </location>
</feature>
<dbReference type="AlphaFoldDB" id="I3SS35"/>
<reference evidence="3" key="1">
    <citation type="submission" date="2012-05" db="EMBL/GenBank/DDBJ databases">
        <authorList>
            <person name="Krishnakumar V."/>
            <person name="Cheung F."/>
            <person name="Xiao Y."/>
            <person name="Chan A."/>
            <person name="Moskal W.A."/>
            <person name="Town C.D."/>
        </authorList>
    </citation>
    <scope>NUCLEOTIDE SEQUENCE</scope>
</reference>
<dbReference type="InterPro" id="IPR041266">
    <property type="entry name" value="EDS1_EP"/>
</dbReference>
<feature type="domain" description="EDS1 EP" evidence="2">
    <location>
        <begin position="5"/>
        <end position="187"/>
    </location>
</feature>
<dbReference type="GO" id="GO:0006952">
    <property type="term" value="P:defense response"/>
    <property type="evidence" value="ECO:0007669"/>
    <property type="project" value="InterPro"/>
</dbReference>
<dbReference type="InterPro" id="IPR044603">
    <property type="entry name" value="SAG101-like"/>
</dbReference>
<dbReference type="Pfam" id="PF18117">
    <property type="entry name" value="EDS1_EP"/>
    <property type="match status" value="1"/>
</dbReference>
<name>I3SS35_LOTJA</name>
<sequence>MNSPWDNDVVQFHKKLKNYWEKMVGEVEVKPQTEGAAFRKRWLFGGTTYRRMVEPLAIAQYYKDGGEDYVTKERSKHFKQLEEWLKESNGKDLESTSKKNVEAILTIDSCFWAHVEEALRSCKELKAAKEKEEELKKLVEFEEYVYKLLKNYAVSPEIFLEKSSFMFWWIEYKGIKGTSYSSPLVSFMNIAANRDQYTLGAYDFP</sequence>
<dbReference type="PANTHER" id="PTHR46898:SF3">
    <property type="entry name" value="FUNGAL LIPASE-LIKE DOMAIN-CONTAINING PROTEIN"/>
    <property type="match status" value="1"/>
</dbReference>
<dbReference type="PANTHER" id="PTHR46898">
    <property type="entry name" value="SENESCENCE-ASSOCIATED CARBOXYLESTERASE 101"/>
    <property type="match status" value="1"/>
</dbReference>
<evidence type="ECO:0000259" key="2">
    <source>
        <dbReference type="Pfam" id="PF18117"/>
    </source>
</evidence>
<keyword evidence="1" id="KW-0175">Coiled coil</keyword>
<protein>
    <recommendedName>
        <fullName evidence="2">EDS1 EP domain-containing protein</fullName>
    </recommendedName>
</protein>
<proteinExistence type="evidence at transcript level"/>
<dbReference type="EMBL" id="BT143283">
    <property type="protein sequence ID" value="AFK43077.1"/>
    <property type="molecule type" value="mRNA"/>
</dbReference>
<accession>I3SS35</accession>
<dbReference type="GO" id="GO:0052689">
    <property type="term" value="F:carboxylic ester hydrolase activity"/>
    <property type="evidence" value="ECO:0007669"/>
    <property type="project" value="InterPro"/>
</dbReference>
<evidence type="ECO:0000313" key="3">
    <source>
        <dbReference type="EMBL" id="AFK43077.1"/>
    </source>
</evidence>